<protein>
    <submittedName>
        <fullName evidence="1">Uncharacterized protein</fullName>
    </submittedName>
</protein>
<dbReference type="Proteomes" id="UP000770717">
    <property type="component" value="Unassembled WGS sequence"/>
</dbReference>
<accession>A0A8J6F6Y7</accession>
<comment type="caution">
    <text evidence="1">The sequence shown here is derived from an EMBL/GenBank/DDBJ whole genome shotgun (WGS) entry which is preliminary data.</text>
</comment>
<reference evidence="1" key="1">
    <citation type="thesis" date="2020" institute="ProQuest LLC" country="789 East Eisenhower Parkway, Ann Arbor, MI, USA">
        <title>Comparative Genomics and Chromosome Evolution.</title>
        <authorList>
            <person name="Mudd A.B."/>
        </authorList>
    </citation>
    <scope>NUCLEOTIDE SEQUENCE</scope>
    <source>
        <strain evidence="1">HN-11 Male</strain>
        <tissue evidence="1">Kidney and liver</tissue>
    </source>
</reference>
<name>A0A8J6F6Y7_ELECQ</name>
<organism evidence="1 2">
    <name type="scientific">Eleutherodactylus coqui</name>
    <name type="common">Puerto Rican coqui</name>
    <dbReference type="NCBI Taxonomy" id="57060"/>
    <lineage>
        <taxon>Eukaryota</taxon>
        <taxon>Metazoa</taxon>
        <taxon>Chordata</taxon>
        <taxon>Craniata</taxon>
        <taxon>Vertebrata</taxon>
        <taxon>Euteleostomi</taxon>
        <taxon>Amphibia</taxon>
        <taxon>Batrachia</taxon>
        <taxon>Anura</taxon>
        <taxon>Neobatrachia</taxon>
        <taxon>Hyloidea</taxon>
        <taxon>Eleutherodactylidae</taxon>
        <taxon>Eleutherodactylinae</taxon>
        <taxon>Eleutherodactylus</taxon>
        <taxon>Eleutherodactylus</taxon>
    </lineage>
</organism>
<sequence length="115" mass="12984">MAGYRQRGRACYRRVPLQPVPPGILLLMQQRAWGLQQAWYIHCTGYLTYCLVNTCSLPPNIVGSTFADTIAGSVRCMTFKADSVRRHHFATQLKPLCDHQLEHSGDTPLDRPTLV</sequence>
<dbReference type="EMBL" id="WNTK01000006">
    <property type="protein sequence ID" value="KAG9481676.1"/>
    <property type="molecule type" value="Genomic_DNA"/>
</dbReference>
<dbReference type="AlphaFoldDB" id="A0A8J6F6Y7"/>
<evidence type="ECO:0000313" key="1">
    <source>
        <dbReference type="EMBL" id="KAG9481676.1"/>
    </source>
</evidence>
<proteinExistence type="predicted"/>
<keyword evidence="2" id="KW-1185">Reference proteome</keyword>
<evidence type="ECO:0000313" key="2">
    <source>
        <dbReference type="Proteomes" id="UP000770717"/>
    </source>
</evidence>
<gene>
    <name evidence="1" type="ORF">GDO78_010749</name>
</gene>